<accession>A0A6J4T181</accession>
<organism evidence="2">
    <name type="scientific">uncultured Solirubrobacteraceae bacterium</name>
    <dbReference type="NCBI Taxonomy" id="1162706"/>
    <lineage>
        <taxon>Bacteria</taxon>
        <taxon>Bacillati</taxon>
        <taxon>Actinomycetota</taxon>
        <taxon>Thermoleophilia</taxon>
        <taxon>Solirubrobacterales</taxon>
        <taxon>Solirubrobacteraceae</taxon>
        <taxon>environmental samples</taxon>
    </lineage>
</organism>
<evidence type="ECO:0000256" key="1">
    <source>
        <dbReference type="SAM" id="MobiDB-lite"/>
    </source>
</evidence>
<protein>
    <submittedName>
        <fullName evidence="2">Uncharacterized protein</fullName>
    </submittedName>
</protein>
<sequence>DRIQGRRRATAPVRTGARQRSSPRPGRPQTPGARRRAQRGRGHPRRTAGGPEDGRRRSPEEPAALGEHPLSQAPAGHPDVREQDARHDDRPPAPGARQRARVPGRRRTAL</sequence>
<proteinExistence type="predicted"/>
<dbReference type="EMBL" id="CADCVR010000081">
    <property type="protein sequence ID" value="CAA9510946.1"/>
    <property type="molecule type" value="Genomic_DNA"/>
</dbReference>
<feature type="compositionally biased region" description="Basic and acidic residues" evidence="1">
    <location>
        <begin position="78"/>
        <end position="91"/>
    </location>
</feature>
<name>A0A6J4T181_9ACTN</name>
<feature type="compositionally biased region" description="Low complexity" evidence="1">
    <location>
        <begin position="18"/>
        <end position="32"/>
    </location>
</feature>
<feature type="region of interest" description="Disordered" evidence="1">
    <location>
        <begin position="1"/>
        <end position="110"/>
    </location>
</feature>
<gene>
    <name evidence="2" type="ORF">AVDCRST_MAG53-2607</name>
</gene>
<feature type="non-terminal residue" evidence="2">
    <location>
        <position position="110"/>
    </location>
</feature>
<feature type="compositionally biased region" description="Basic residues" evidence="1">
    <location>
        <begin position="98"/>
        <end position="110"/>
    </location>
</feature>
<reference evidence="2" key="1">
    <citation type="submission" date="2020-02" db="EMBL/GenBank/DDBJ databases">
        <authorList>
            <person name="Meier V. D."/>
        </authorList>
    </citation>
    <scope>NUCLEOTIDE SEQUENCE</scope>
    <source>
        <strain evidence="2">AVDCRST_MAG53</strain>
    </source>
</reference>
<dbReference type="AlphaFoldDB" id="A0A6J4T181"/>
<feature type="compositionally biased region" description="Basic residues" evidence="1">
    <location>
        <begin position="33"/>
        <end position="46"/>
    </location>
</feature>
<evidence type="ECO:0000313" key="2">
    <source>
        <dbReference type="EMBL" id="CAA9510946.1"/>
    </source>
</evidence>
<feature type="non-terminal residue" evidence="2">
    <location>
        <position position="1"/>
    </location>
</feature>